<dbReference type="InterPro" id="IPR050214">
    <property type="entry name" value="Cys_Synth/Cystath_Beta-Synth"/>
</dbReference>
<evidence type="ECO:0000313" key="2">
    <source>
        <dbReference type="EMBL" id="TKR93981.1"/>
    </source>
</evidence>
<dbReference type="PANTHER" id="PTHR10314">
    <property type="entry name" value="CYSTATHIONINE BETA-SYNTHASE"/>
    <property type="match status" value="1"/>
</dbReference>
<dbReference type="OrthoDB" id="10259545at2759"/>
<accession>A0A4U5PCP6</accession>
<dbReference type="STRING" id="34508.A0A4U5PCP6"/>
<dbReference type="Pfam" id="PF00291">
    <property type="entry name" value="PALP"/>
    <property type="match status" value="1"/>
</dbReference>
<dbReference type="SUPFAM" id="SSF53686">
    <property type="entry name" value="Tryptophan synthase beta subunit-like PLP-dependent enzymes"/>
    <property type="match status" value="1"/>
</dbReference>
<dbReference type="Proteomes" id="UP000298663">
    <property type="component" value="Unassembled WGS sequence"/>
</dbReference>
<gene>
    <name evidence="2" type="ORF">L596_008339</name>
</gene>
<dbReference type="InterPro" id="IPR036052">
    <property type="entry name" value="TrpB-like_PALP_sf"/>
</dbReference>
<evidence type="ECO:0000313" key="3">
    <source>
        <dbReference type="Proteomes" id="UP000298663"/>
    </source>
</evidence>
<dbReference type="GO" id="GO:0019344">
    <property type="term" value="P:cysteine biosynthetic process"/>
    <property type="evidence" value="ECO:0007669"/>
    <property type="project" value="UniProtKB-ARBA"/>
</dbReference>
<sequence length="330" mass="36574">MWALVEGHIKENTTVFETSSGNTAYSEAYMCRLIGVKFVAIVPDTIERVKVEHIEEQGASIFKVPIGERLAFARNITQRHPDRFFMNQFANADRAEEFHESGDYDHESVNVFHEILHQLQDSFNRSAPDFFVHAAGTGGTISSVGRYAKKYNVKTRIVLADSEYSIYYDYVVNNRFRNESGSSLWVSPGMAGIGFGPMGAAIHGVSTSLAPSAIDMAIKIPDLASVAAMHYLKTIGIEGGTSTGVNFVASLHLASKFSTPKRRISIVTLLADHASSYDSSYYNKQWIQENFAGHGSFECWFLVLHQSINLGVDPLQLGAKCSRTLQRSQE</sequence>
<dbReference type="EMBL" id="AZBU02000002">
    <property type="protein sequence ID" value="TKR93981.1"/>
    <property type="molecule type" value="Genomic_DNA"/>
</dbReference>
<proteinExistence type="predicted"/>
<dbReference type="Gene3D" id="3.40.50.1100">
    <property type="match status" value="2"/>
</dbReference>
<protein>
    <recommendedName>
        <fullName evidence="1">Tryptophan synthase beta chain-like PALP domain-containing protein</fullName>
    </recommendedName>
</protein>
<organism evidence="2 3">
    <name type="scientific">Steinernema carpocapsae</name>
    <name type="common">Entomopathogenic nematode</name>
    <dbReference type="NCBI Taxonomy" id="34508"/>
    <lineage>
        <taxon>Eukaryota</taxon>
        <taxon>Metazoa</taxon>
        <taxon>Ecdysozoa</taxon>
        <taxon>Nematoda</taxon>
        <taxon>Chromadorea</taxon>
        <taxon>Rhabditida</taxon>
        <taxon>Tylenchina</taxon>
        <taxon>Panagrolaimomorpha</taxon>
        <taxon>Strongyloidoidea</taxon>
        <taxon>Steinernematidae</taxon>
        <taxon>Steinernema</taxon>
    </lineage>
</organism>
<reference evidence="2 3" key="1">
    <citation type="journal article" date="2015" name="Genome Biol.">
        <title>Comparative genomics of Steinernema reveals deeply conserved gene regulatory networks.</title>
        <authorList>
            <person name="Dillman A.R."/>
            <person name="Macchietto M."/>
            <person name="Porter C.F."/>
            <person name="Rogers A."/>
            <person name="Williams B."/>
            <person name="Antoshechkin I."/>
            <person name="Lee M.M."/>
            <person name="Goodwin Z."/>
            <person name="Lu X."/>
            <person name="Lewis E.E."/>
            <person name="Goodrich-Blair H."/>
            <person name="Stock S.P."/>
            <person name="Adams B.J."/>
            <person name="Sternberg P.W."/>
            <person name="Mortazavi A."/>
        </authorList>
    </citation>
    <scope>NUCLEOTIDE SEQUENCE [LARGE SCALE GENOMIC DNA]</scope>
    <source>
        <strain evidence="2 3">ALL</strain>
    </source>
</reference>
<dbReference type="InterPro" id="IPR001926">
    <property type="entry name" value="TrpB-like_PALP"/>
</dbReference>
<reference evidence="2 3" key="2">
    <citation type="journal article" date="2019" name="G3 (Bethesda)">
        <title>Hybrid Assembly of the Genome of the Entomopathogenic Nematode Steinernema carpocapsae Identifies the X-Chromosome.</title>
        <authorList>
            <person name="Serra L."/>
            <person name="Macchietto M."/>
            <person name="Macias-Munoz A."/>
            <person name="McGill C.J."/>
            <person name="Rodriguez I.M."/>
            <person name="Rodriguez B."/>
            <person name="Murad R."/>
            <person name="Mortazavi A."/>
        </authorList>
    </citation>
    <scope>NUCLEOTIDE SEQUENCE [LARGE SCALE GENOMIC DNA]</scope>
    <source>
        <strain evidence="2 3">ALL</strain>
    </source>
</reference>
<dbReference type="AlphaFoldDB" id="A0A4U5PCP6"/>
<evidence type="ECO:0000259" key="1">
    <source>
        <dbReference type="Pfam" id="PF00291"/>
    </source>
</evidence>
<comment type="caution">
    <text evidence="2">The sequence shown here is derived from an EMBL/GenBank/DDBJ whole genome shotgun (WGS) entry which is preliminary data.</text>
</comment>
<name>A0A4U5PCP6_STECR</name>
<feature type="domain" description="Tryptophan synthase beta chain-like PALP" evidence="1">
    <location>
        <begin position="3"/>
        <end position="267"/>
    </location>
</feature>
<keyword evidence="3" id="KW-1185">Reference proteome</keyword>